<keyword evidence="4 6" id="KW-0472">Membrane</keyword>
<dbReference type="AlphaFoldDB" id="A0A9P4HCE7"/>
<evidence type="ECO:0000256" key="2">
    <source>
        <dbReference type="ARBA" id="ARBA00022692"/>
    </source>
</evidence>
<evidence type="ECO:0000256" key="5">
    <source>
        <dbReference type="SAM" id="MobiDB-lite"/>
    </source>
</evidence>
<keyword evidence="2 6" id="KW-0812">Transmembrane</keyword>
<evidence type="ECO:0000256" key="6">
    <source>
        <dbReference type="SAM" id="Phobius"/>
    </source>
</evidence>
<name>A0A9P4HCE7_9PLEO</name>
<evidence type="ECO:0000313" key="7">
    <source>
        <dbReference type="EMBL" id="KAF2030787.1"/>
    </source>
</evidence>
<evidence type="ECO:0000313" key="8">
    <source>
        <dbReference type="Proteomes" id="UP000799777"/>
    </source>
</evidence>
<protein>
    <submittedName>
        <fullName evidence="7">DUF300-domain-containing protein</fullName>
    </submittedName>
</protein>
<feature type="region of interest" description="Disordered" evidence="5">
    <location>
        <begin position="357"/>
        <end position="394"/>
    </location>
</feature>
<dbReference type="EMBL" id="ML978187">
    <property type="protein sequence ID" value="KAF2030787.1"/>
    <property type="molecule type" value="Genomic_DNA"/>
</dbReference>
<organism evidence="7 8">
    <name type="scientific">Setomelanomma holmii</name>
    <dbReference type="NCBI Taxonomy" id="210430"/>
    <lineage>
        <taxon>Eukaryota</taxon>
        <taxon>Fungi</taxon>
        <taxon>Dikarya</taxon>
        <taxon>Ascomycota</taxon>
        <taxon>Pezizomycotina</taxon>
        <taxon>Dothideomycetes</taxon>
        <taxon>Pleosporomycetidae</taxon>
        <taxon>Pleosporales</taxon>
        <taxon>Pleosporineae</taxon>
        <taxon>Phaeosphaeriaceae</taxon>
        <taxon>Setomelanomma</taxon>
    </lineage>
</organism>
<dbReference type="GO" id="GO:0016020">
    <property type="term" value="C:membrane"/>
    <property type="evidence" value="ECO:0007669"/>
    <property type="project" value="UniProtKB-SubCell"/>
</dbReference>
<dbReference type="Pfam" id="PF03619">
    <property type="entry name" value="Solute_trans_a"/>
    <property type="match status" value="1"/>
</dbReference>
<evidence type="ECO:0000256" key="1">
    <source>
        <dbReference type="ARBA" id="ARBA00004141"/>
    </source>
</evidence>
<feature type="compositionally biased region" description="Basic residues" evidence="5">
    <location>
        <begin position="385"/>
        <end position="394"/>
    </location>
</feature>
<evidence type="ECO:0000256" key="4">
    <source>
        <dbReference type="ARBA" id="ARBA00023136"/>
    </source>
</evidence>
<comment type="subcellular location">
    <subcellularLocation>
        <location evidence="1">Membrane</location>
        <topology evidence="1">Multi-pass membrane protein</topology>
    </subcellularLocation>
</comment>
<feature type="transmembrane region" description="Helical" evidence="6">
    <location>
        <begin position="213"/>
        <end position="236"/>
    </location>
</feature>
<dbReference type="OrthoDB" id="5348404at2759"/>
<feature type="transmembrane region" description="Helical" evidence="6">
    <location>
        <begin position="51"/>
        <end position="71"/>
    </location>
</feature>
<dbReference type="InterPro" id="IPR005178">
    <property type="entry name" value="Ostalpha/TMEM184C"/>
</dbReference>
<reference evidence="7" key="1">
    <citation type="journal article" date="2020" name="Stud. Mycol.">
        <title>101 Dothideomycetes genomes: a test case for predicting lifestyles and emergence of pathogens.</title>
        <authorList>
            <person name="Haridas S."/>
            <person name="Albert R."/>
            <person name="Binder M."/>
            <person name="Bloem J."/>
            <person name="Labutti K."/>
            <person name="Salamov A."/>
            <person name="Andreopoulos B."/>
            <person name="Baker S."/>
            <person name="Barry K."/>
            <person name="Bills G."/>
            <person name="Bluhm B."/>
            <person name="Cannon C."/>
            <person name="Castanera R."/>
            <person name="Culley D."/>
            <person name="Daum C."/>
            <person name="Ezra D."/>
            <person name="Gonzalez J."/>
            <person name="Henrissat B."/>
            <person name="Kuo A."/>
            <person name="Liang C."/>
            <person name="Lipzen A."/>
            <person name="Lutzoni F."/>
            <person name="Magnuson J."/>
            <person name="Mondo S."/>
            <person name="Nolan M."/>
            <person name="Ohm R."/>
            <person name="Pangilinan J."/>
            <person name="Park H.-J."/>
            <person name="Ramirez L."/>
            <person name="Alfaro M."/>
            <person name="Sun H."/>
            <person name="Tritt A."/>
            <person name="Yoshinaga Y."/>
            <person name="Zwiers L.-H."/>
            <person name="Turgeon B."/>
            <person name="Goodwin S."/>
            <person name="Spatafora J."/>
            <person name="Crous P."/>
            <person name="Grigoriev I."/>
        </authorList>
    </citation>
    <scope>NUCLEOTIDE SEQUENCE</scope>
    <source>
        <strain evidence="7">CBS 110217</strain>
    </source>
</reference>
<feature type="transmembrane region" description="Helical" evidence="6">
    <location>
        <begin position="12"/>
        <end position="39"/>
    </location>
</feature>
<gene>
    <name evidence="7" type="ORF">EK21DRAFT_64864</name>
</gene>
<dbReference type="Proteomes" id="UP000799777">
    <property type="component" value="Unassembled WGS sequence"/>
</dbReference>
<keyword evidence="8" id="KW-1185">Reference proteome</keyword>
<accession>A0A9P4HCE7</accession>
<feature type="transmembrane region" description="Helical" evidence="6">
    <location>
        <begin position="179"/>
        <end position="201"/>
    </location>
</feature>
<dbReference type="PANTHER" id="PTHR23423">
    <property type="entry name" value="ORGANIC SOLUTE TRANSPORTER-RELATED"/>
    <property type="match status" value="1"/>
</dbReference>
<dbReference type="SMART" id="SM01417">
    <property type="entry name" value="Solute_trans_a"/>
    <property type="match status" value="1"/>
</dbReference>
<feature type="transmembrane region" description="Helical" evidence="6">
    <location>
        <begin position="256"/>
        <end position="278"/>
    </location>
</feature>
<proteinExistence type="predicted"/>
<keyword evidence="3 6" id="KW-1133">Transmembrane helix</keyword>
<comment type="caution">
    <text evidence="7">The sequence shown here is derived from an EMBL/GenBank/DDBJ whole genome shotgun (WGS) entry which is preliminary data.</text>
</comment>
<evidence type="ECO:0000256" key="3">
    <source>
        <dbReference type="ARBA" id="ARBA00022989"/>
    </source>
</evidence>
<feature type="transmembrane region" description="Helical" evidence="6">
    <location>
        <begin position="83"/>
        <end position="102"/>
    </location>
</feature>
<sequence length="394" mass="45627">MFQRELVRGMILHQLALLLTALFMCLSVGVSFWLILAHATHYLIPYEQKQIIRILAMIPIYSIISFFSLVFHHKDVYLDLVRNIYEAYVVASFFTLMCYYVAPTLHEQKEYFRNVRPKPWIFPLKGVDTPRSGLTWFNIIYVGINQFCITRPFFGLIAVISERTGHYCDSSTRPQDGHLWIVLLQGAFILIAMYCVMQFYVQLKEDLAPYRGSLKVLCIKLVLFVMFWQTWLLGLLSRKKGPLQPTAYLSAVDIHVGIPCMLICFEMTVFAIVHHWAFPWTPYDVDRQLRGPGGPKFYIRDPLGAFLDALNPWDYAKAGARGLRWLFHGVHYRKDDSSYRLHREIELKAKAGPDLMPQATRARIGAHSDPGTTSDAVRQEDELKRRHAKRFASD</sequence>